<sequence>MERQAGCHYSITSTKCQTNADLGQIPSSSARLEPMIDHSWIAESAFGKAVSPSVKLNPSKLQTQFQDF</sequence>
<keyword evidence="2" id="KW-1185">Reference proteome</keyword>
<dbReference type="EMBL" id="CM047580">
    <property type="protein sequence ID" value="KAI9921877.1"/>
    <property type="molecule type" value="Genomic_DNA"/>
</dbReference>
<accession>A0ACC0WSZ0</accession>
<name>A0ACC0WSZ0_9STRA</name>
<protein>
    <submittedName>
        <fullName evidence="1">Uncharacterized protein</fullName>
    </submittedName>
</protein>
<evidence type="ECO:0000313" key="1">
    <source>
        <dbReference type="EMBL" id="KAI9921877.1"/>
    </source>
</evidence>
<reference evidence="1 2" key="1">
    <citation type="journal article" date="2022" name="bioRxiv">
        <title>The genome of the oomycete Peronosclerospora sorghi, a cosmopolitan pathogen of maize and sorghum, is inflated with dispersed pseudogenes.</title>
        <authorList>
            <person name="Fletcher K."/>
            <person name="Martin F."/>
            <person name="Isakeit T."/>
            <person name="Cavanaugh K."/>
            <person name="Magill C."/>
            <person name="Michelmore R."/>
        </authorList>
    </citation>
    <scope>NUCLEOTIDE SEQUENCE [LARGE SCALE GENOMIC DNA]</scope>
    <source>
        <strain evidence="1">P6</strain>
    </source>
</reference>
<dbReference type="Proteomes" id="UP001163321">
    <property type="component" value="Chromosome 1"/>
</dbReference>
<gene>
    <name evidence="1" type="ORF">PsorP6_002007</name>
</gene>
<comment type="caution">
    <text evidence="1">The sequence shown here is derived from an EMBL/GenBank/DDBJ whole genome shotgun (WGS) entry which is preliminary data.</text>
</comment>
<organism evidence="1 2">
    <name type="scientific">Peronosclerospora sorghi</name>
    <dbReference type="NCBI Taxonomy" id="230839"/>
    <lineage>
        <taxon>Eukaryota</taxon>
        <taxon>Sar</taxon>
        <taxon>Stramenopiles</taxon>
        <taxon>Oomycota</taxon>
        <taxon>Peronosporomycetes</taxon>
        <taxon>Peronosporales</taxon>
        <taxon>Peronosporaceae</taxon>
        <taxon>Peronosclerospora</taxon>
    </lineage>
</organism>
<evidence type="ECO:0000313" key="2">
    <source>
        <dbReference type="Proteomes" id="UP001163321"/>
    </source>
</evidence>
<proteinExistence type="predicted"/>